<organism evidence="1">
    <name type="scientific">marine metagenome</name>
    <dbReference type="NCBI Taxonomy" id="408172"/>
    <lineage>
        <taxon>unclassified sequences</taxon>
        <taxon>metagenomes</taxon>
        <taxon>ecological metagenomes</taxon>
    </lineage>
</organism>
<accession>A0A382L7X3</accession>
<dbReference type="InterPro" id="IPR008972">
    <property type="entry name" value="Cupredoxin"/>
</dbReference>
<name>A0A382L7X3_9ZZZZ</name>
<evidence type="ECO:0000313" key="1">
    <source>
        <dbReference type="EMBL" id="SVC31322.1"/>
    </source>
</evidence>
<dbReference type="Gene3D" id="2.60.40.1120">
    <property type="entry name" value="Carboxypeptidase-like, regulatory domain"/>
    <property type="match status" value="1"/>
</dbReference>
<sequence length="228" mass="25571">MKIIPFLVIAVLLMPGSAFCGSIKGVAMFSGKIEQLKPYKTGKYKKVCGSDIPNESMLIDNKGVRNSVISLHGKKLKKKSGEYKLNQKQCQYEPHVIAIPVNSELKIHTSDPINHNIHTYSFENDPINIMFLPGQDAYSQEMEEAEIIKVECDLHNWMRAWIVVTPNAYSTVSDSDGSFEIPDVPPGKYELTAWHETLGSITKSITVGNDGLNINFDFLEVPQEEARR</sequence>
<dbReference type="InterPro" id="IPR013784">
    <property type="entry name" value="Carb-bd-like_fold"/>
</dbReference>
<dbReference type="EMBL" id="UINC01084561">
    <property type="protein sequence ID" value="SVC31322.1"/>
    <property type="molecule type" value="Genomic_DNA"/>
</dbReference>
<dbReference type="GO" id="GO:0030246">
    <property type="term" value="F:carbohydrate binding"/>
    <property type="evidence" value="ECO:0007669"/>
    <property type="project" value="InterPro"/>
</dbReference>
<dbReference type="SUPFAM" id="SSF49452">
    <property type="entry name" value="Starch-binding domain-like"/>
    <property type="match status" value="1"/>
</dbReference>
<protein>
    <recommendedName>
        <fullName evidence="2">Rhamnogalacturonan lyase domain-containing protein</fullName>
    </recommendedName>
</protein>
<reference evidence="1" key="1">
    <citation type="submission" date="2018-05" db="EMBL/GenBank/DDBJ databases">
        <authorList>
            <person name="Lanie J.A."/>
            <person name="Ng W.-L."/>
            <person name="Kazmierczak K.M."/>
            <person name="Andrzejewski T.M."/>
            <person name="Davidsen T.M."/>
            <person name="Wayne K.J."/>
            <person name="Tettelin H."/>
            <person name="Glass J.I."/>
            <person name="Rusch D."/>
            <person name="Podicherti R."/>
            <person name="Tsui H.-C.T."/>
            <person name="Winkler M.E."/>
        </authorList>
    </citation>
    <scope>NUCLEOTIDE SEQUENCE</scope>
</reference>
<dbReference type="SUPFAM" id="SSF49503">
    <property type="entry name" value="Cupredoxins"/>
    <property type="match status" value="1"/>
</dbReference>
<dbReference type="AlphaFoldDB" id="A0A382L7X3"/>
<dbReference type="Pfam" id="PF13620">
    <property type="entry name" value="CarboxypepD_reg"/>
    <property type="match status" value="1"/>
</dbReference>
<evidence type="ECO:0008006" key="2">
    <source>
        <dbReference type="Google" id="ProtNLM"/>
    </source>
</evidence>
<proteinExistence type="predicted"/>
<gene>
    <name evidence="1" type="ORF">METZ01_LOCUS284176</name>
</gene>
<dbReference type="Gene3D" id="2.60.40.420">
    <property type="entry name" value="Cupredoxins - blue copper proteins"/>
    <property type="match status" value="1"/>
</dbReference>